<evidence type="ECO:0000256" key="1">
    <source>
        <dbReference type="ARBA" id="ARBA00004141"/>
    </source>
</evidence>
<evidence type="ECO:0000256" key="3">
    <source>
        <dbReference type="ARBA" id="ARBA00022989"/>
    </source>
</evidence>
<dbReference type="PANTHER" id="PTHR33048">
    <property type="entry name" value="PTH11-LIKE INTEGRAL MEMBRANE PROTEIN (AFU_ORTHOLOGUE AFUA_5G11245)"/>
    <property type="match status" value="1"/>
</dbReference>
<evidence type="ECO:0000313" key="9">
    <source>
        <dbReference type="Proteomes" id="UP000807353"/>
    </source>
</evidence>
<dbReference type="Pfam" id="PF20684">
    <property type="entry name" value="Fung_rhodopsin"/>
    <property type="match status" value="1"/>
</dbReference>
<keyword evidence="9" id="KW-1185">Reference proteome</keyword>
<name>A0A9P5Y7U3_9AGAR</name>
<feature type="domain" description="Rhodopsin" evidence="7">
    <location>
        <begin position="26"/>
        <end position="240"/>
    </location>
</feature>
<comment type="similarity">
    <text evidence="5">Belongs to the SAT4 family.</text>
</comment>
<feature type="transmembrane region" description="Helical" evidence="6">
    <location>
        <begin position="82"/>
        <end position="99"/>
    </location>
</feature>
<feature type="transmembrane region" description="Helical" evidence="6">
    <location>
        <begin position="41"/>
        <end position="62"/>
    </location>
</feature>
<feature type="transmembrane region" description="Helical" evidence="6">
    <location>
        <begin position="12"/>
        <end position="29"/>
    </location>
</feature>
<evidence type="ECO:0000256" key="4">
    <source>
        <dbReference type="ARBA" id="ARBA00023136"/>
    </source>
</evidence>
<comment type="subcellular location">
    <subcellularLocation>
        <location evidence="1">Membrane</location>
        <topology evidence="1">Multi-pass membrane protein</topology>
    </subcellularLocation>
</comment>
<feature type="transmembrane region" description="Helical" evidence="6">
    <location>
        <begin position="189"/>
        <end position="211"/>
    </location>
</feature>
<gene>
    <name evidence="8" type="ORF">BDZ94DRAFT_1308357</name>
</gene>
<sequence length="343" mass="38313">MAVTIQDVKNTALSAPTIAMVVTAFRLFERIRSRKFGIDDVFALLSAVMLLIFVVSMFVHLVDPNHLSRITKLGLYYTLSELFYGVLWCARLSILFSIVRISPSIKMRRTLYVLAGAFGVCWAILFAQDFWTCENEPGWKDMPSPQCFLGSRVAITQLITDVFADSCLIAFPMRLLWNLRVSKGQRLRLLLIFSTSIITSIVSLVHAYYVLRVGGLEELVVAIVENAVSLIVCNSAVIITTIMRLMGSGGEDDSPSRQETYTTSGYWFSKKSTTSTTANSIQLTAVRSVTTKVDYDGDVEPGRGEPPKVLPKWDWPAVGREGEIPREHLVRFSPGQDQDQKPV</sequence>
<dbReference type="InterPro" id="IPR052337">
    <property type="entry name" value="SAT4-like"/>
</dbReference>
<feature type="transmembrane region" description="Helical" evidence="6">
    <location>
        <begin position="223"/>
        <end position="247"/>
    </location>
</feature>
<accession>A0A9P5Y7U3</accession>
<evidence type="ECO:0000256" key="2">
    <source>
        <dbReference type="ARBA" id="ARBA00022692"/>
    </source>
</evidence>
<dbReference type="AlphaFoldDB" id="A0A9P5Y7U3"/>
<evidence type="ECO:0000313" key="8">
    <source>
        <dbReference type="EMBL" id="KAF9463858.1"/>
    </source>
</evidence>
<dbReference type="InterPro" id="IPR049326">
    <property type="entry name" value="Rhodopsin_dom_fungi"/>
</dbReference>
<evidence type="ECO:0000256" key="5">
    <source>
        <dbReference type="ARBA" id="ARBA00038359"/>
    </source>
</evidence>
<dbReference type="Proteomes" id="UP000807353">
    <property type="component" value="Unassembled WGS sequence"/>
</dbReference>
<keyword evidence="3 6" id="KW-1133">Transmembrane helix</keyword>
<organism evidence="8 9">
    <name type="scientific">Collybia nuda</name>
    <dbReference type="NCBI Taxonomy" id="64659"/>
    <lineage>
        <taxon>Eukaryota</taxon>
        <taxon>Fungi</taxon>
        <taxon>Dikarya</taxon>
        <taxon>Basidiomycota</taxon>
        <taxon>Agaricomycotina</taxon>
        <taxon>Agaricomycetes</taxon>
        <taxon>Agaricomycetidae</taxon>
        <taxon>Agaricales</taxon>
        <taxon>Tricholomatineae</taxon>
        <taxon>Clitocybaceae</taxon>
        <taxon>Collybia</taxon>
    </lineage>
</organism>
<keyword evidence="2 6" id="KW-0812">Transmembrane</keyword>
<reference evidence="8" key="1">
    <citation type="submission" date="2020-11" db="EMBL/GenBank/DDBJ databases">
        <authorList>
            <consortium name="DOE Joint Genome Institute"/>
            <person name="Ahrendt S."/>
            <person name="Riley R."/>
            <person name="Andreopoulos W."/>
            <person name="Labutti K."/>
            <person name="Pangilinan J."/>
            <person name="Ruiz-Duenas F.J."/>
            <person name="Barrasa J.M."/>
            <person name="Sanchez-Garcia M."/>
            <person name="Camarero S."/>
            <person name="Miyauchi S."/>
            <person name="Serrano A."/>
            <person name="Linde D."/>
            <person name="Babiker R."/>
            <person name="Drula E."/>
            <person name="Ayuso-Fernandez I."/>
            <person name="Pacheco R."/>
            <person name="Padilla G."/>
            <person name="Ferreira P."/>
            <person name="Barriuso J."/>
            <person name="Kellner H."/>
            <person name="Castanera R."/>
            <person name="Alfaro M."/>
            <person name="Ramirez L."/>
            <person name="Pisabarro A.G."/>
            <person name="Kuo A."/>
            <person name="Tritt A."/>
            <person name="Lipzen A."/>
            <person name="He G."/>
            <person name="Yan M."/>
            <person name="Ng V."/>
            <person name="Cullen D."/>
            <person name="Martin F."/>
            <person name="Rosso M.-N."/>
            <person name="Henrissat B."/>
            <person name="Hibbett D."/>
            <person name="Martinez A.T."/>
            <person name="Grigoriev I.V."/>
        </authorList>
    </citation>
    <scope>NUCLEOTIDE SEQUENCE</scope>
    <source>
        <strain evidence="8">CBS 247.69</strain>
    </source>
</reference>
<feature type="transmembrane region" description="Helical" evidence="6">
    <location>
        <begin position="111"/>
        <end position="131"/>
    </location>
</feature>
<dbReference type="PANTHER" id="PTHR33048:SF19">
    <property type="entry name" value="MEMBRANE PROTEIN PTH11-LIKE, PUTATIVE (AFU_ORTHOLOGUE AFUA_1G14080)-RELATED"/>
    <property type="match status" value="1"/>
</dbReference>
<proteinExistence type="inferred from homology"/>
<evidence type="ECO:0000256" key="6">
    <source>
        <dbReference type="SAM" id="Phobius"/>
    </source>
</evidence>
<dbReference type="EMBL" id="MU150258">
    <property type="protein sequence ID" value="KAF9463858.1"/>
    <property type="molecule type" value="Genomic_DNA"/>
</dbReference>
<protein>
    <recommendedName>
        <fullName evidence="7">Rhodopsin domain-containing protein</fullName>
    </recommendedName>
</protein>
<keyword evidence="4 6" id="KW-0472">Membrane</keyword>
<dbReference type="GO" id="GO:0016020">
    <property type="term" value="C:membrane"/>
    <property type="evidence" value="ECO:0007669"/>
    <property type="project" value="UniProtKB-SubCell"/>
</dbReference>
<dbReference type="OrthoDB" id="3229610at2759"/>
<feature type="transmembrane region" description="Helical" evidence="6">
    <location>
        <begin position="151"/>
        <end position="177"/>
    </location>
</feature>
<comment type="caution">
    <text evidence="8">The sequence shown here is derived from an EMBL/GenBank/DDBJ whole genome shotgun (WGS) entry which is preliminary data.</text>
</comment>
<evidence type="ECO:0000259" key="7">
    <source>
        <dbReference type="Pfam" id="PF20684"/>
    </source>
</evidence>